<evidence type="ECO:0000256" key="1">
    <source>
        <dbReference type="SAM" id="MobiDB-lite"/>
    </source>
</evidence>
<evidence type="ECO:0000259" key="2">
    <source>
        <dbReference type="SMART" id="SM00198"/>
    </source>
</evidence>
<accession>A0A6J8CYE4</accession>
<dbReference type="SMART" id="SM00198">
    <property type="entry name" value="SCP"/>
    <property type="match status" value="1"/>
</dbReference>
<dbReference type="InterPro" id="IPR014044">
    <property type="entry name" value="CAP_dom"/>
</dbReference>
<feature type="region of interest" description="Disordered" evidence="1">
    <location>
        <begin position="333"/>
        <end position="371"/>
    </location>
</feature>
<evidence type="ECO:0000313" key="3">
    <source>
        <dbReference type="EMBL" id="CAC5401468.1"/>
    </source>
</evidence>
<dbReference type="AlphaFoldDB" id="A0A6J8CYE4"/>
<dbReference type="OrthoDB" id="414826at2759"/>
<protein>
    <recommendedName>
        <fullName evidence="2">SCP domain-containing protein</fullName>
    </recommendedName>
</protein>
<dbReference type="InterPro" id="IPR035940">
    <property type="entry name" value="CAP_sf"/>
</dbReference>
<organism evidence="3 4">
    <name type="scientific">Mytilus coruscus</name>
    <name type="common">Sea mussel</name>
    <dbReference type="NCBI Taxonomy" id="42192"/>
    <lineage>
        <taxon>Eukaryota</taxon>
        <taxon>Metazoa</taxon>
        <taxon>Spiralia</taxon>
        <taxon>Lophotrochozoa</taxon>
        <taxon>Mollusca</taxon>
        <taxon>Bivalvia</taxon>
        <taxon>Autobranchia</taxon>
        <taxon>Pteriomorphia</taxon>
        <taxon>Mytilida</taxon>
        <taxon>Mytiloidea</taxon>
        <taxon>Mytilidae</taxon>
        <taxon>Mytilinae</taxon>
        <taxon>Mytilus</taxon>
    </lineage>
</organism>
<dbReference type="CDD" id="cd05380">
    <property type="entry name" value="CAP_euk"/>
    <property type="match status" value="1"/>
</dbReference>
<feature type="domain" description="SCP" evidence="2">
    <location>
        <begin position="44"/>
        <end position="187"/>
    </location>
</feature>
<dbReference type="Gene3D" id="3.40.33.10">
    <property type="entry name" value="CAP"/>
    <property type="match status" value="2"/>
</dbReference>
<keyword evidence="4" id="KW-1185">Reference proteome</keyword>
<feature type="compositionally biased region" description="Basic and acidic residues" evidence="1">
    <location>
        <begin position="333"/>
        <end position="349"/>
    </location>
</feature>
<feature type="compositionally biased region" description="Basic residues" evidence="1">
    <location>
        <begin position="359"/>
        <end position="371"/>
    </location>
</feature>
<reference evidence="3 4" key="1">
    <citation type="submission" date="2020-06" db="EMBL/GenBank/DDBJ databases">
        <authorList>
            <person name="Li R."/>
            <person name="Bekaert M."/>
        </authorList>
    </citation>
    <scope>NUCLEOTIDE SEQUENCE [LARGE SCALE GENOMIC DNA]</scope>
    <source>
        <strain evidence="4">wild</strain>
    </source>
</reference>
<evidence type="ECO:0000313" key="4">
    <source>
        <dbReference type="Proteomes" id="UP000507470"/>
    </source>
</evidence>
<proteinExistence type="predicted"/>
<dbReference type="SUPFAM" id="SSF55797">
    <property type="entry name" value="PR-1-like"/>
    <property type="match status" value="2"/>
</dbReference>
<dbReference type="Pfam" id="PF00188">
    <property type="entry name" value="CAP"/>
    <property type="match status" value="1"/>
</dbReference>
<name>A0A6J8CYE4_MYTCO</name>
<dbReference type="EMBL" id="CACVKT020006421">
    <property type="protein sequence ID" value="CAC5401468.1"/>
    <property type="molecule type" value="Genomic_DNA"/>
</dbReference>
<dbReference type="InterPro" id="IPR001283">
    <property type="entry name" value="CRISP-related"/>
</dbReference>
<dbReference type="Proteomes" id="UP000507470">
    <property type="component" value="Unassembled WGS sequence"/>
</dbReference>
<sequence>MSTPVVILFYTAGRQTTDAATTTSISLYVNQKGKIGRSVKLTHRDKLMIVNYHNDIRRLIYASNMQALSWDPAAAEKAREWGHNCIFNRLWDDNYGENLYKTYFTKATRSREVMMDALKDWDKERQNLFSWDVKCTESETCNYKQLVSAKSDTVGCALIKCPRMIESKKTTNYNMNYFICFYSPKVELDKQPFTYGRKCSACPQGYHCKRKMCTKKKWTKIKHSGNVINEKLPERKLNIPTANIIIREDSRGYIPNRNTSNDQTNVLLPIPPAALKGREASEKVFNGENTELKITQRRRRRMKRQTRRRYTSYDDYLRRDRLRRERQRAQQLYEREQLRRQREELEAHQRRNTRPSAQIRRRPATQTRRRQLQRITAPGSVTVEEQNDLTQAHNLLRGNQMTALKWSRYLQRWADYVIRCAVEYPGPITTYTNFGKISNGGNIYNIVYNWGNEGYNVNRKLESGCRTPADRERCNHNVIVKNEFLREYACAARNCQNGKRQLTCVYR</sequence>
<dbReference type="PANTHER" id="PTHR10334">
    <property type="entry name" value="CYSTEINE-RICH SECRETORY PROTEIN-RELATED"/>
    <property type="match status" value="1"/>
</dbReference>
<gene>
    <name evidence="3" type="ORF">MCOR_35550</name>
</gene>